<gene>
    <name evidence="1" type="ORF">BD410DRAFT_797163</name>
</gene>
<dbReference type="EMBL" id="ML170334">
    <property type="protein sequence ID" value="TDL14475.1"/>
    <property type="molecule type" value="Genomic_DNA"/>
</dbReference>
<organism evidence="1 2">
    <name type="scientific">Rickenella mellea</name>
    <dbReference type="NCBI Taxonomy" id="50990"/>
    <lineage>
        <taxon>Eukaryota</taxon>
        <taxon>Fungi</taxon>
        <taxon>Dikarya</taxon>
        <taxon>Basidiomycota</taxon>
        <taxon>Agaricomycotina</taxon>
        <taxon>Agaricomycetes</taxon>
        <taxon>Hymenochaetales</taxon>
        <taxon>Rickenellaceae</taxon>
        <taxon>Rickenella</taxon>
    </lineage>
</organism>
<proteinExistence type="predicted"/>
<dbReference type="AlphaFoldDB" id="A0A4Y7PGQ4"/>
<accession>A0A4Y7PGQ4</accession>
<dbReference type="VEuPathDB" id="FungiDB:BD410DRAFT_797163"/>
<keyword evidence="2" id="KW-1185">Reference proteome</keyword>
<protein>
    <submittedName>
        <fullName evidence="1">Uncharacterized protein</fullName>
    </submittedName>
</protein>
<dbReference type="Proteomes" id="UP000294933">
    <property type="component" value="Unassembled WGS sequence"/>
</dbReference>
<name>A0A4Y7PGQ4_9AGAM</name>
<evidence type="ECO:0000313" key="1">
    <source>
        <dbReference type="EMBL" id="TDL14475.1"/>
    </source>
</evidence>
<evidence type="ECO:0000313" key="2">
    <source>
        <dbReference type="Proteomes" id="UP000294933"/>
    </source>
</evidence>
<reference evidence="1 2" key="1">
    <citation type="submission" date="2018-06" db="EMBL/GenBank/DDBJ databases">
        <title>A transcriptomic atlas of mushroom development highlights an independent origin of complex multicellularity.</title>
        <authorList>
            <consortium name="DOE Joint Genome Institute"/>
            <person name="Krizsan K."/>
            <person name="Almasi E."/>
            <person name="Merenyi Z."/>
            <person name="Sahu N."/>
            <person name="Viragh M."/>
            <person name="Koszo T."/>
            <person name="Mondo S."/>
            <person name="Kiss B."/>
            <person name="Balint B."/>
            <person name="Kues U."/>
            <person name="Barry K."/>
            <person name="Hegedus J.C."/>
            <person name="Henrissat B."/>
            <person name="Johnson J."/>
            <person name="Lipzen A."/>
            <person name="Ohm R."/>
            <person name="Nagy I."/>
            <person name="Pangilinan J."/>
            <person name="Yan J."/>
            <person name="Xiong Y."/>
            <person name="Grigoriev I.V."/>
            <person name="Hibbett D.S."/>
            <person name="Nagy L.G."/>
        </authorList>
    </citation>
    <scope>NUCLEOTIDE SEQUENCE [LARGE SCALE GENOMIC DNA]</scope>
    <source>
        <strain evidence="1 2">SZMC22713</strain>
    </source>
</reference>
<dbReference type="OrthoDB" id="2903554at2759"/>
<sequence length="63" mass="6983">MCALTFEFRNPYTDIGSAGDLRIINEGESRDPDVNACLTAMNLEASGCSIGWDKNYQRFPVHA</sequence>